<name>A0AA39Z4S8_9PEZI</name>
<keyword evidence="3" id="KW-1185">Reference proteome</keyword>
<accession>A0AA39Z4S8</accession>
<feature type="region of interest" description="Disordered" evidence="1">
    <location>
        <begin position="115"/>
        <end position="140"/>
    </location>
</feature>
<proteinExistence type="predicted"/>
<reference evidence="2" key="1">
    <citation type="submission" date="2023-06" db="EMBL/GenBank/DDBJ databases">
        <title>Multi-omics analyses reveal the molecular pathogenesis toolkit of Lasiodiplodia hormozganensis, a cross-kingdom pathogen.</title>
        <authorList>
            <person name="Felix C."/>
            <person name="Meneses R."/>
            <person name="Goncalves M.F.M."/>
            <person name="Tilleman L."/>
            <person name="Duarte A.S."/>
            <person name="Jorrin-Novo J.V."/>
            <person name="Van De Peer Y."/>
            <person name="Deforce D."/>
            <person name="Van Nieuwerburgh F."/>
            <person name="Esteves A.C."/>
            <person name="Alves A."/>
        </authorList>
    </citation>
    <scope>NUCLEOTIDE SEQUENCE</scope>
    <source>
        <strain evidence="2">CBS 339.90</strain>
    </source>
</reference>
<comment type="caution">
    <text evidence="2">The sequence shown here is derived from an EMBL/GenBank/DDBJ whole genome shotgun (WGS) entry which is preliminary data.</text>
</comment>
<evidence type="ECO:0000256" key="1">
    <source>
        <dbReference type="SAM" id="MobiDB-lite"/>
    </source>
</evidence>
<evidence type="ECO:0000313" key="2">
    <source>
        <dbReference type="EMBL" id="KAK0664106.1"/>
    </source>
</evidence>
<evidence type="ECO:0000313" key="3">
    <source>
        <dbReference type="Proteomes" id="UP001175001"/>
    </source>
</evidence>
<sequence>MPNPTNQPIAHWRCCLCHHTEHNAITRDLSRPAHNTTAGPPFHPARCALCAQPPCARCLVARPAPRWDAASHTYASPSRLIEWNPSRRDAWGFVCMHCGVPTLVSRARRFAHAAARTAWSKPSSSSSRGDDDDDDDGCMMVLGPGATVSEEVAAGMVARGGRGDDGRPYEGVEMEFLPFQRRRKVGVGEMLGLVARCGNEACGQPMCDESLEFYVPVDDRDGEVSRWELADWICSAAEGTARWVNVAKLKRVAKGALGLGVMYYVLL</sequence>
<dbReference type="EMBL" id="JAUJDW010000002">
    <property type="protein sequence ID" value="KAK0664106.1"/>
    <property type="molecule type" value="Genomic_DNA"/>
</dbReference>
<gene>
    <name evidence="2" type="ORF">DIS24_g786</name>
</gene>
<protein>
    <submittedName>
        <fullName evidence="2">Uncharacterized protein</fullName>
    </submittedName>
</protein>
<feature type="compositionally biased region" description="Low complexity" evidence="1">
    <location>
        <begin position="115"/>
        <end position="127"/>
    </location>
</feature>
<dbReference type="Proteomes" id="UP001175001">
    <property type="component" value="Unassembled WGS sequence"/>
</dbReference>
<organism evidence="2 3">
    <name type="scientific">Lasiodiplodia hormozganensis</name>
    <dbReference type="NCBI Taxonomy" id="869390"/>
    <lineage>
        <taxon>Eukaryota</taxon>
        <taxon>Fungi</taxon>
        <taxon>Dikarya</taxon>
        <taxon>Ascomycota</taxon>
        <taxon>Pezizomycotina</taxon>
        <taxon>Dothideomycetes</taxon>
        <taxon>Dothideomycetes incertae sedis</taxon>
        <taxon>Botryosphaeriales</taxon>
        <taxon>Botryosphaeriaceae</taxon>
        <taxon>Lasiodiplodia</taxon>
    </lineage>
</organism>
<dbReference type="AlphaFoldDB" id="A0AA39Z4S8"/>